<reference evidence="2" key="1">
    <citation type="journal article" date="2019" name="Int. J. Syst. Evol. Microbiol.">
        <title>The Global Catalogue of Microorganisms (GCM) 10K type strain sequencing project: providing services to taxonomists for standard genome sequencing and annotation.</title>
        <authorList>
            <consortium name="The Broad Institute Genomics Platform"/>
            <consortium name="The Broad Institute Genome Sequencing Center for Infectious Disease"/>
            <person name="Wu L."/>
            <person name="Ma J."/>
        </authorList>
    </citation>
    <scope>NUCLEOTIDE SEQUENCE [LARGE SCALE GENOMIC DNA]</scope>
    <source>
        <strain evidence="2">CGMCC 1.6375</strain>
    </source>
</reference>
<keyword evidence="2" id="KW-1185">Reference proteome</keyword>
<comment type="caution">
    <text evidence="1">The sequence shown here is derived from an EMBL/GenBank/DDBJ whole genome shotgun (WGS) entry which is preliminary data.</text>
</comment>
<organism evidence="1 2">
    <name type="scientific">Dyadobacter beijingensis</name>
    <dbReference type="NCBI Taxonomy" id="365489"/>
    <lineage>
        <taxon>Bacteria</taxon>
        <taxon>Pseudomonadati</taxon>
        <taxon>Bacteroidota</taxon>
        <taxon>Cytophagia</taxon>
        <taxon>Cytophagales</taxon>
        <taxon>Spirosomataceae</taxon>
        <taxon>Dyadobacter</taxon>
    </lineage>
</organism>
<dbReference type="EMBL" id="BMLI01000002">
    <property type="protein sequence ID" value="GGN06287.1"/>
    <property type="molecule type" value="Genomic_DNA"/>
</dbReference>
<accession>A0ABQ2IED2</accession>
<proteinExistence type="predicted"/>
<sequence>MSKHLNTVRPAIVDKIIEAILESSAYSDCLIYTFFTSKTPASIIKMVVAELSHKGILVEVDEFALETQPVEPMINLYIYRVDNDRRLAC</sequence>
<protein>
    <submittedName>
        <fullName evidence="1">Uncharacterized protein</fullName>
    </submittedName>
</protein>
<dbReference type="RefSeq" id="WP_019941307.1">
    <property type="nucleotide sequence ID" value="NZ_BMLI01000002.1"/>
</dbReference>
<name>A0ABQ2IED2_9BACT</name>
<gene>
    <name evidence="1" type="ORF">GCM10010967_46880</name>
</gene>
<evidence type="ECO:0000313" key="1">
    <source>
        <dbReference type="EMBL" id="GGN06287.1"/>
    </source>
</evidence>
<evidence type="ECO:0000313" key="2">
    <source>
        <dbReference type="Proteomes" id="UP000632339"/>
    </source>
</evidence>
<dbReference type="Proteomes" id="UP000632339">
    <property type="component" value="Unassembled WGS sequence"/>
</dbReference>